<name>A0ABP8QZF2_9ACTN</name>
<dbReference type="EMBL" id="BAABHF010000048">
    <property type="protein sequence ID" value="GAA4514040.1"/>
    <property type="molecule type" value="Genomic_DNA"/>
</dbReference>
<gene>
    <name evidence="1" type="ORF">GCM10023191_082030</name>
</gene>
<evidence type="ECO:0000313" key="1">
    <source>
        <dbReference type="EMBL" id="GAA4514040.1"/>
    </source>
</evidence>
<dbReference type="RefSeq" id="WP_345473344.1">
    <property type="nucleotide sequence ID" value="NZ_BAABHF010000048.1"/>
</dbReference>
<evidence type="ECO:0000313" key="2">
    <source>
        <dbReference type="Proteomes" id="UP001500503"/>
    </source>
</evidence>
<organism evidence="1 2">
    <name type="scientific">Actinoallomurus oryzae</name>
    <dbReference type="NCBI Taxonomy" id="502180"/>
    <lineage>
        <taxon>Bacteria</taxon>
        <taxon>Bacillati</taxon>
        <taxon>Actinomycetota</taxon>
        <taxon>Actinomycetes</taxon>
        <taxon>Streptosporangiales</taxon>
        <taxon>Thermomonosporaceae</taxon>
        <taxon>Actinoallomurus</taxon>
    </lineage>
</organism>
<proteinExistence type="predicted"/>
<dbReference type="Proteomes" id="UP001500503">
    <property type="component" value="Unassembled WGS sequence"/>
</dbReference>
<keyword evidence="2" id="KW-1185">Reference proteome</keyword>
<reference evidence="2" key="1">
    <citation type="journal article" date="2019" name="Int. J. Syst. Evol. Microbiol.">
        <title>The Global Catalogue of Microorganisms (GCM) 10K type strain sequencing project: providing services to taxonomists for standard genome sequencing and annotation.</title>
        <authorList>
            <consortium name="The Broad Institute Genomics Platform"/>
            <consortium name="The Broad Institute Genome Sequencing Center for Infectious Disease"/>
            <person name="Wu L."/>
            <person name="Ma J."/>
        </authorList>
    </citation>
    <scope>NUCLEOTIDE SEQUENCE [LARGE SCALE GENOMIC DNA]</scope>
    <source>
        <strain evidence="2">JCM 17933</strain>
    </source>
</reference>
<comment type="caution">
    <text evidence="1">The sequence shown here is derived from an EMBL/GenBank/DDBJ whole genome shotgun (WGS) entry which is preliminary data.</text>
</comment>
<protein>
    <submittedName>
        <fullName evidence="1">Uncharacterized protein</fullName>
    </submittedName>
</protein>
<sequence length="105" mass="11746">MTSENIENAPRFPEGCTVLAWYPPLGAEERDRSAWAWLPGSIVSRCGEDEWCVVVEAADLAEPDPNIPHGDAPENLLYPLCFRDSSELRAVSAEEWSRARGEEAW</sequence>
<accession>A0ABP8QZF2</accession>